<evidence type="ECO:0000313" key="1">
    <source>
        <dbReference type="EMBL" id="QIM19228.1"/>
    </source>
</evidence>
<reference evidence="1 2" key="1">
    <citation type="submission" date="2020-03" db="EMBL/GenBank/DDBJ databases">
        <title>Leucobacter sp. nov., isolated from beetles.</title>
        <authorList>
            <person name="Hyun D.-W."/>
            <person name="Bae J.-W."/>
        </authorList>
    </citation>
    <scope>NUCLEOTIDE SEQUENCE [LARGE SCALE GENOMIC DNA]</scope>
    <source>
        <strain evidence="1 2">HDW9A</strain>
    </source>
</reference>
<protein>
    <recommendedName>
        <fullName evidence="3">SipW-cognate class signal peptide</fullName>
    </recommendedName>
</protein>
<accession>A0ABX6JY35</accession>
<dbReference type="EMBL" id="CP049933">
    <property type="protein sequence ID" value="QIM19228.1"/>
    <property type="molecule type" value="Genomic_DNA"/>
</dbReference>
<sequence length="299" mass="31161">MTRMVVAAGVAAGLTAVALGANALWSARMDVSVPSFDLGAVRFAATAAQDESTREYSKNGGAVSVTLPGAKVLEVLEQTAVDPEPVIWRFTASGTSLGITGLNYSVAVSEQRTEQGSHDLSSGIAQPGTVLERSTLKVYRAAAGGDCSAVPATPELGEGETPRNVYVYDAADVELQAPGAAVDGVETEQEWCAALNWNSLPDGTYVNTVQAVGTAEDSSNNGATDAWHAAVGFPPALEQLGVYKSQALAEGEAEDTTKSRGHDDWFADLYPDPSGEPGIVITLKPEVTNLNKSFTPKTK</sequence>
<evidence type="ECO:0008006" key="3">
    <source>
        <dbReference type="Google" id="ProtNLM"/>
    </source>
</evidence>
<name>A0ABX6JY35_9MICO</name>
<dbReference type="Proteomes" id="UP000503441">
    <property type="component" value="Chromosome"/>
</dbReference>
<organism evidence="1 2">
    <name type="scientific">Leucobacter coleopterorum</name>
    <dbReference type="NCBI Taxonomy" id="2714933"/>
    <lineage>
        <taxon>Bacteria</taxon>
        <taxon>Bacillati</taxon>
        <taxon>Actinomycetota</taxon>
        <taxon>Actinomycetes</taxon>
        <taxon>Micrococcales</taxon>
        <taxon>Microbacteriaceae</taxon>
        <taxon>Leucobacter</taxon>
    </lineage>
</organism>
<proteinExistence type="predicted"/>
<evidence type="ECO:0000313" key="2">
    <source>
        <dbReference type="Proteomes" id="UP000503441"/>
    </source>
</evidence>
<dbReference type="RefSeq" id="WP_166331472.1">
    <property type="nucleotide sequence ID" value="NZ_CP049933.1"/>
</dbReference>
<keyword evidence="2" id="KW-1185">Reference proteome</keyword>
<gene>
    <name evidence="1" type="ORF">G7066_12805</name>
</gene>